<feature type="transmembrane region" description="Helical" evidence="9">
    <location>
        <begin position="233"/>
        <end position="257"/>
    </location>
</feature>
<dbReference type="CDD" id="cd06261">
    <property type="entry name" value="TM_PBP2"/>
    <property type="match status" value="1"/>
</dbReference>
<accession>A0A380GWE8</accession>
<evidence type="ECO:0000256" key="2">
    <source>
        <dbReference type="ARBA" id="ARBA00022448"/>
    </source>
</evidence>
<evidence type="ECO:0000313" key="11">
    <source>
        <dbReference type="EMBL" id="SUM67211.1"/>
    </source>
</evidence>
<evidence type="ECO:0000256" key="3">
    <source>
        <dbReference type="ARBA" id="ARBA00022475"/>
    </source>
</evidence>
<keyword evidence="8 9" id="KW-0472">Membrane</keyword>
<feature type="transmembrane region" description="Helical" evidence="9">
    <location>
        <begin position="139"/>
        <end position="161"/>
    </location>
</feature>
<keyword evidence="5 9" id="KW-0812">Transmembrane</keyword>
<evidence type="ECO:0000256" key="1">
    <source>
        <dbReference type="ARBA" id="ARBA00004651"/>
    </source>
</evidence>
<dbReference type="PANTHER" id="PTHR43163:SF6">
    <property type="entry name" value="DIPEPTIDE TRANSPORT SYSTEM PERMEASE PROTEIN DPPB-RELATED"/>
    <property type="match status" value="1"/>
</dbReference>
<evidence type="ECO:0000256" key="7">
    <source>
        <dbReference type="ARBA" id="ARBA00023112"/>
    </source>
</evidence>
<dbReference type="GeneID" id="63935303"/>
<dbReference type="InterPro" id="IPR050036">
    <property type="entry name" value="CntB"/>
</dbReference>
<gene>
    <name evidence="11" type="primary">nikB</name>
    <name evidence="11" type="ORF">NCTC11807_00136</name>
</gene>
<keyword evidence="4" id="KW-0533">Nickel</keyword>
<dbReference type="EMBL" id="UHDZ01000001">
    <property type="protein sequence ID" value="SUM67211.1"/>
    <property type="molecule type" value="Genomic_DNA"/>
</dbReference>
<dbReference type="InterPro" id="IPR035906">
    <property type="entry name" value="MetI-like_sf"/>
</dbReference>
<sequence length="311" mass="34795">MFKFMLNRLALVFPLLIVVTFMTFMMTYLTNQDPAVTILHAQGIPNVMPQLIAETNEKYGLNQPILIQYKQWLFQTMQLKFGTSYITGDPVSERIGPAFLNTLKLTIILSITVMITSIIMGVVSALTSGMFADHIIRSVSFFLTTLPSYWIASILIIYVSVKMNLLPISGLTGPESYILPVFVITIVYAGIHFRNVRRSMIEQLNEDHVLYLKASGVPRIALLHHVLRNALQVAVSIFCMSIPMIMGGLVVIENVFAWPGLGPLSIKAITEQDFSVIQAYVLIVAVLFIVFNTLADMINALLNPRLREAIK</sequence>
<feature type="transmembrane region" description="Helical" evidence="9">
    <location>
        <begin position="277"/>
        <end position="302"/>
    </location>
</feature>
<keyword evidence="2 9" id="KW-0813">Transport</keyword>
<dbReference type="SUPFAM" id="SSF161098">
    <property type="entry name" value="MetI-like"/>
    <property type="match status" value="1"/>
</dbReference>
<dbReference type="Gene3D" id="1.10.3720.10">
    <property type="entry name" value="MetI-like"/>
    <property type="match status" value="1"/>
</dbReference>
<keyword evidence="6 9" id="KW-1133">Transmembrane helix</keyword>
<evidence type="ECO:0000256" key="6">
    <source>
        <dbReference type="ARBA" id="ARBA00022989"/>
    </source>
</evidence>
<comment type="similarity">
    <text evidence="9">Belongs to the binding-protein-dependent transport system permease family.</text>
</comment>
<dbReference type="AlphaFoldDB" id="A0A380GWE8"/>
<dbReference type="Pfam" id="PF00528">
    <property type="entry name" value="BPD_transp_1"/>
    <property type="match status" value="1"/>
</dbReference>
<dbReference type="PANTHER" id="PTHR43163">
    <property type="entry name" value="DIPEPTIDE TRANSPORT SYSTEM PERMEASE PROTEIN DPPB-RELATED"/>
    <property type="match status" value="1"/>
</dbReference>
<evidence type="ECO:0000256" key="8">
    <source>
        <dbReference type="ARBA" id="ARBA00023136"/>
    </source>
</evidence>
<dbReference type="PROSITE" id="PS50928">
    <property type="entry name" value="ABC_TM1"/>
    <property type="match status" value="1"/>
</dbReference>
<organism evidence="11 12">
    <name type="scientific">Staphylococcus saccharolyticus</name>
    <dbReference type="NCBI Taxonomy" id="33028"/>
    <lineage>
        <taxon>Bacteria</taxon>
        <taxon>Bacillati</taxon>
        <taxon>Bacillota</taxon>
        <taxon>Bacilli</taxon>
        <taxon>Bacillales</taxon>
        <taxon>Staphylococcaceae</taxon>
        <taxon>Staphylococcus</taxon>
    </lineage>
</organism>
<feature type="transmembrane region" description="Helical" evidence="9">
    <location>
        <begin position="9"/>
        <end position="29"/>
    </location>
</feature>
<dbReference type="InterPro" id="IPR000515">
    <property type="entry name" value="MetI-like"/>
</dbReference>
<keyword evidence="12" id="KW-1185">Reference proteome</keyword>
<feature type="domain" description="ABC transmembrane type-1" evidence="10">
    <location>
        <begin position="103"/>
        <end position="295"/>
    </location>
</feature>
<protein>
    <submittedName>
        <fullName evidence="11">Opp-1B protein</fullName>
    </submittedName>
</protein>
<dbReference type="Pfam" id="PF19300">
    <property type="entry name" value="BPD_transp_1_N"/>
    <property type="match status" value="1"/>
</dbReference>
<keyword evidence="3" id="KW-1003">Cell membrane</keyword>
<keyword evidence="7" id="KW-0921">Nickel transport</keyword>
<dbReference type="GO" id="GO:0005886">
    <property type="term" value="C:plasma membrane"/>
    <property type="evidence" value="ECO:0007669"/>
    <property type="project" value="UniProtKB-SubCell"/>
</dbReference>
<keyword evidence="7" id="KW-0406">Ion transport</keyword>
<dbReference type="GO" id="GO:0055085">
    <property type="term" value="P:transmembrane transport"/>
    <property type="evidence" value="ECO:0007669"/>
    <property type="project" value="InterPro"/>
</dbReference>
<evidence type="ECO:0000256" key="5">
    <source>
        <dbReference type="ARBA" id="ARBA00022692"/>
    </source>
</evidence>
<name>A0A380GWE8_9STAP</name>
<proteinExistence type="inferred from homology"/>
<feature type="transmembrane region" description="Helical" evidence="9">
    <location>
        <begin position="176"/>
        <end position="193"/>
    </location>
</feature>
<dbReference type="GO" id="GO:0015675">
    <property type="term" value="P:nickel cation transport"/>
    <property type="evidence" value="ECO:0007669"/>
    <property type="project" value="UniProtKB-KW"/>
</dbReference>
<evidence type="ECO:0000313" key="12">
    <source>
        <dbReference type="Proteomes" id="UP000255425"/>
    </source>
</evidence>
<reference evidence="11 12" key="1">
    <citation type="submission" date="2018-06" db="EMBL/GenBank/DDBJ databases">
        <authorList>
            <consortium name="Pathogen Informatics"/>
            <person name="Doyle S."/>
        </authorList>
    </citation>
    <scope>NUCLEOTIDE SEQUENCE [LARGE SCALE GENOMIC DNA]</scope>
    <source>
        <strain evidence="11 12">NCTC11807</strain>
    </source>
</reference>
<dbReference type="RefSeq" id="WP_115312491.1">
    <property type="nucleotide sequence ID" value="NZ_CP066042.1"/>
</dbReference>
<dbReference type="Proteomes" id="UP000255425">
    <property type="component" value="Unassembled WGS sequence"/>
</dbReference>
<evidence type="ECO:0000256" key="4">
    <source>
        <dbReference type="ARBA" id="ARBA00022596"/>
    </source>
</evidence>
<feature type="transmembrane region" description="Helical" evidence="9">
    <location>
        <begin position="107"/>
        <end position="127"/>
    </location>
</feature>
<dbReference type="InterPro" id="IPR045621">
    <property type="entry name" value="BPD_transp_1_N"/>
</dbReference>
<comment type="subcellular location">
    <subcellularLocation>
        <location evidence="1 9">Cell membrane</location>
        <topology evidence="1 9">Multi-pass membrane protein</topology>
    </subcellularLocation>
</comment>
<dbReference type="NCBIfam" id="NF045469">
    <property type="entry name" value="Opp1B"/>
    <property type="match status" value="1"/>
</dbReference>
<evidence type="ECO:0000259" key="10">
    <source>
        <dbReference type="PROSITE" id="PS50928"/>
    </source>
</evidence>
<evidence type="ECO:0000256" key="9">
    <source>
        <dbReference type="RuleBase" id="RU363032"/>
    </source>
</evidence>